<name>A0A367ZND0_9BACT</name>
<dbReference type="AlphaFoldDB" id="A0A367ZND0"/>
<evidence type="ECO:0000313" key="2">
    <source>
        <dbReference type="Proteomes" id="UP000252355"/>
    </source>
</evidence>
<comment type="caution">
    <text evidence="1">The sequence shown here is derived from an EMBL/GenBank/DDBJ whole genome shotgun (WGS) entry which is preliminary data.</text>
</comment>
<gene>
    <name evidence="1" type="ORF">OZSIB_4107</name>
</gene>
<reference evidence="1 2" key="1">
    <citation type="submission" date="2018-05" db="EMBL/GenBank/DDBJ databases">
        <title>A metagenomic window into the 2 km-deep terrestrial subsurface aquifer revealed taxonomically and functionally diverse microbial community comprising novel uncultured bacterial lineages.</title>
        <authorList>
            <person name="Kadnikov V.V."/>
            <person name="Mardanov A.V."/>
            <person name="Beletsky A.V."/>
            <person name="Banks D."/>
            <person name="Pimenov N.V."/>
            <person name="Frank Y.A."/>
            <person name="Karnachuk O.V."/>
            <person name="Ravin N.V."/>
        </authorList>
    </citation>
    <scope>NUCLEOTIDE SEQUENCE [LARGE SCALE GENOMIC DNA]</scope>
    <source>
        <strain evidence="1">BY5</strain>
    </source>
</reference>
<sequence length="370" mass="41906">MLCADQERSVREVREDTAVIGAIGWGEVGTEKVADVLVQYDHKGPVLTLTTSRGAVLRASPEHLCFGRLNPLCRQHYLYLMERSSLGFRVGLTSDLQRDLVAVQNLKLDLFHQHEVVDRLWIIEATDSLPRATFLEKLCTFKYGLPNIPFTGRHLESDLPEELVLELFNQIDTPSRAHQLLMDWYMFQDSPHITLRLAGAQAGGSNAVQFTIFGGAEKNRRQTNYTHLIRIDSNVELKRAEHQQFKRRMGARGMWNLEVTRDDLEEAQLFVKTLACLDNLEVVRKIQLTKKAPFYLLPASHLKVGMNVPIMGPHGIEEDSIVSITVDDVQGPLYDFRLNGLSNYVVGQWVVGAWQGNPARLLGKPDEPRL</sequence>
<accession>A0A367ZND0</accession>
<evidence type="ECO:0000313" key="1">
    <source>
        <dbReference type="EMBL" id="RCK79635.1"/>
    </source>
</evidence>
<dbReference type="Proteomes" id="UP000252355">
    <property type="component" value="Unassembled WGS sequence"/>
</dbReference>
<protein>
    <submittedName>
        <fullName evidence="1">Uncharacterized protein</fullName>
    </submittedName>
</protein>
<organism evidence="1 2">
    <name type="scientific">Candidatus Ozemobacter sibiricus</name>
    <dbReference type="NCBI Taxonomy" id="2268124"/>
    <lineage>
        <taxon>Bacteria</taxon>
        <taxon>Candidatus Ozemobacteria</taxon>
        <taxon>Candidatus Ozemobacterales</taxon>
        <taxon>Candidatus Ozemobacteraceae</taxon>
        <taxon>Candidatus Ozemobacter</taxon>
    </lineage>
</organism>
<dbReference type="SUPFAM" id="SSF51294">
    <property type="entry name" value="Hedgehog/intein (Hint) domain"/>
    <property type="match status" value="1"/>
</dbReference>
<dbReference type="EMBL" id="QOQW01000011">
    <property type="protein sequence ID" value="RCK79635.1"/>
    <property type="molecule type" value="Genomic_DNA"/>
</dbReference>
<dbReference type="InterPro" id="IPR036844">
    <property type="entry name" value="Hint_dom_sf"/>
</dbReference>
<proteinExistence type="predicted"/>